<dbReference type="Proteomes" id="UP000282106">
    <property type="component" value="Unassembled WGS sequence"/>
</dbReference>
<proteinExistence type="predicted"/>
<evidence type="ECO:0000313" key="3">
    <source>
        <dbReference type="Proteomes" id="UP000282106"/>
    </source>
</evidence>
<dbReference type="FunCoup" id="A0A3N0V2Q0">
    <property type="interactions" value="249"/>
</dbReference>
<dbReference type="AlphaFoldDB" id="A0A3N0V2Q0"/>
<dbReference type="InParanoid" id="A0A3N0V2Q0"/>
<evidence type="ECO:0000259" key="1">
    <source>
        <dbReference type="Pfam" id="PF01370"/>
    </source>
</evidence>
<gene>
    <name evidence="2" type="ORF">ED208_15105</name>
</gene>
<name>A0A3N0V2Q0_9GAMM</name>
<dbReference type="Gene3D" id="3.40.50.720">
    <property type="entry name" value="NAD(P)-binding Rossmann-like Domain"/>
    <property type="match status" value="1"/>
</dbReference>
<dbReference type="PANTHER" id="PTHR48079">
    <property type="entry name" value="PROTEIN YEEZ"/>
    <property type="match status" value="1"/>
</dbReference>
<reference evidence="2 3" key="1">
    <citation type="submission" date="2018-10" db="EMBL/GenBank/DDBJ databases">
        <authorList>
            <person name="Chen W.-M."/>
        </authorList>
    </citation>
    <scope>NUCLEOTIDE SEQUENCE [LARGE SCALE GENOMIC DNA]</scope>
    <source>
        <strain evidence="2 3">THS-13</strain>
    </source>
</reference>
<accession>A0A3N0V2Q0</accession>
<feature type="domain" description="NAD-dependent epimerase/dehydratase" evidence="1">
    <location>
        <begin position="97"/>
        <end position="210"/>
    </location>
</feature>
<dbReference type="InterPro" id="IPR051783">
    <property type="entry name" value="NAD(P)-dependent_oxidoreduct"/>
</dbReference>
<dbReference type="GO" id="GO:0005737">
    <property type="term" value="C:cytoplasm"/>
    <property type="evidence" value="ECO:0007669"/>
    <property type="project" value="TreeGrafter"/>
</dbReference>
<dbReference type="InterPro" id="IPR036291">
    <property type="entry name" value="NAD(P)-bd_dom_sf"/>
</dbReference>
<dbReference type="PANTHER" id="PTHR48079:SF6">
    <property type="entry name" value="NAD(P)-BINDING DOMAIN-CONTAINING PROTEIN-RELATED"/>
    <property type="match status" value="1"/>
</dbReference>
<comment type="caution">
    <text evidence="2">The sequence shown here is derived from an EMBL/GenBank/DDBJ whole genome shotgun (WGS) entry which is preliminary data.</text>
</comment>
<evidence type="ECO:0000313" key="2">
    <source>
        <dbReference type="EMBL" id="ROH86811.1"/>
    </source>
</evidence>
<dbReference type="InterPro" id="IPR001509">
    <property type="entry name" value="Epimerase_deHydtase"/>
</dbReference>
<dbReference type="GO" id="GO:0004029">
    <property type="term" value="F:aldehyde dehydrogenase (NAD+) activity"/>
    <property type="evidence" value="ECO:0007669"/>
    <property type="project" value="TreeGrafter"/>
</dbReference>
<sequence>MAGDRALIVGCGDIGLRIAERLRLHEVTVIGAVRRTEAAAVLAQRGIEPWLVDLDAPAASPPLCDAVYWCAPPPADGETDSRLRGLLPRLPPLRQGLLYISTSAVYGDCQGRWIDEAEPLKPGTARGRRRLDAELALRAWSARTGTRSLVLRVPGIYGPGRLPAERLRRGDPVLHESESPYTNRVHADDLADACLLALERGEAGAAYNVGDGAPTSMSDYLLRCARLLGLPEPGRIALAEAPAHFSPMLRSFLEESKRLKVERLRALGWTPRYPNLDAGLPSCL</sequence>
<dbReference type="CDD" id="cd05266">
    <property type="entry name" value="SDR_a4"/>
    <property type="match status" value="1"/>
</dbReference>
<protein>
    <submittedName>
        <fullName evidence="2">SDR family oxidoreductase</fullName>
    </submittedName>
</protein>
<dbReference type="SUPFAM" id="SSF51735">
    <property type="entry name" value="NAD(P)-binding Rossmann-fold domains"/>
    <property type="match status" value="1"/>
</dbReference>
<dbReference type="EMBL" id="RJVO01000008">
    <property type="protein sequence ID" value="ROH86811.1"/>
    <property type="molecule type" value="Genomic_DNA"/>
</dbReference>
<keyword evidence="3" id="KW-1185">Reference proteome</keyword>
<dbReference type="Pfam" id="PF01370">
    <property type="entry name" value="Epimerase"/>
    <property type="match status" value="1"/>
</dbReference>
<organism evidence="2 3">
    <name type="scientific">Stagnimonas aquatica</name>
    <dbReference type="NCBI Taxonomy" id="2689987"/>
    <lineage>
        <taxon>Bacteria</taxon>
        <taxon>Pseudomonadati</taxon>
        <taxon>Pseudomonadota</taxon>
        <taxon>Gammaproteobacteria</taxon>
        <taxon>Nevskiales</taxon>
        <taxon>Nevskiaceae</taxon>
        <taxon>Stagnimonas</taxon>
    </lineage>
</organism>